<accession>A0ABX6T3V8</accession>
<keyword evidence="6" id="KW-1185">Reference proteome</keyword>
<evidence type="ECO:0000256" key="3">
    <source>
        <dbReference type="ARBA" id="ARBA00023004"/>
    </source>
</evidence>
<organism evidence="5 6">
    <name type="scientific">Sphingomonas daechungensis</name>
    <dbReference type="NCBI Taxonomy" id="1176646"/>
    <lineage>
        <taxon>Bacteria</taxon>
        <taxon>Pseudomonadati</taxon>
        <taxon>Pseudomonadota</taxon>
        <taxon>Alphaproteobacteria</taxon>
        <taxon>Sphingomonadales</taxon>
        <taxon>Sphingomonadaceae</taxon>
        <taxon>Sphingomonas</taxon>
    </lineage>
</organism>
<sequence>MIVCICNRITESEVRKAARCGAASPEAAYACQGCNVQCGCCLDFAQDVIDEELGKAKHLRLVTARAA</sequence>
<gene>
    <name evidence="5" type="ORF">H9L15_03050</name>
</gene>
<dbReference type="Proteomes" id="UP000516134">
    <property type="component" value="Chromosome"/>
</dbReference>
<dbReference type="Gene3D" id="1.10.10.1100">
    <property type="entry name" value="BFD-like [2Fe-2S]-binding domain"/>
    <property type="match status" value="1"/>
</dbReference>
<name>A0ABX6T3V8_9SPHN</name>
<keyword evidence="4" id="KW-0411">Iron-sulfur</keyword>
<dbReference type="InterPro" id="IPR052371">
    <property type="entry name" value="BFD-associated_ferredoxin"/>
</dbReference>
<dbReference type="PANTHER" id="PTHR37424">
    <property type="entry name" value="BACTERIOFERRITIN-ASSOCIATED FERREDOXIN"/>
    <property type="match status" value="1"/>
</dbReference>
<dbReference type="PANTHER" id="PTHR37424:SF1">
    <property type="entry name" value="BACTERIOFERRITIN-ASSOCIATED FERREDOXIN"/>
    <property type="match status" value="1"/>
</dbReference>
<reference evidence="5 6" key="1">
    <citation type="submission" date="2020-08" db="EMBL/GenBank/DDBJ databases">
        <title>Genome sequence of Sphingomonas daechungensis KACC 18115T.</title>
        <authorList>
            <person name="Hyun D.-W."/>
            <person name="Bae J.-W."/>
        </authorList>
    </citation>
    <scope>NUCLEOTIDE SEQUENCE [LARGE SCALE GENOMIC DNA]</scope>
    <source>
        <strain evidence="5 6">KACC 18115</strain>
    </source>
</reference>
<evidence type="ECO:0000313" key="6">
    <source>
        <dbReference type="Proteomes" id="UP000516134"/>
    </source>
</evidence>
<evidence type="ECO:0000256" key="2">
    <source>
        <dbReference type="ARBA" id="ARBA00022723"/>
    </source>
</evidence>
<keyword evidence="1" id="KW-0001">2Fe-2S</keyword>
<dbReference type="EMBL" id="CP060780">
    <property type="protein sequence ID" value="QNP44345.1"/>
    <property type="molecule type" value="Genomic_DNA"/>
</dbReference>
<keyword evidence="2" id="KW-0479">Metal-binding</keyword>
<evidence type="ECO:0000313" key="5">
    <source>
        <dbReference type="EMBL" id="QNP44345.1"/>
    </source>
</evidence>
<dbReference type="InterPro" id="IPR041854">
    <property type="entry name" value="BFD-like_2Fe2S-bd_dom_sf"/>
</dbReference>
<proteinExistence type="predicted"/>
<protein>
    <submittedName>
        <fullName evidence="5">(2Fe-2S)-binding protein</fullName>
    </submittedName>
</protein>
<evidence type="ECO:0000256" key="1">
    <source>
        <dbReference type="ARBA" id="ARBA00022714"/>
    </source>
</evidence>
<keyword evidence="3" id="KW-0408">Iron</keyword>
<dbReference type="RefSeq" id="WP_187715766.1">
    <property type="nucleotide sequence ID" value="NZ_JBGAMC010000001.1"/>
</dbReference>
<evidence type="ECO:0000256" key="4">
    <source>
        <dbReference type="ARBA" id="ARBA00023014"/>
    </source>
</evidence>